<keyword evidence="1" id="KW-0145">Chemotaxis</keyword>
<dbReference type="Pfam" id="PF04509">
    <property type="entry name" value="CheC"/>
    <property type="match status" value="2"/>
</dbReference>
<dbReference type="CDD" id="cd17909">
    <property type="entry name" value="CheC_ClassI"/>
    <property type="match status" value="1"/>
</dbReference>
<sequence length="210" mass="22760">MSFIESLSEYQLDALKEVGNIGSGNAATALSSLLNRKVDMKVPAVRIVGFDEMMDLVGGPDTLIVSVFLRIEGQAPGNMFFVLAPDEAESFVQEMTGIKSFSMQEPNMDEIGLSALQECGNILAGSYLSALSDFIQILLQPSVPQLHIDMAAAILTQGLIELSQASDYAIIIETIINEQDSDSAPIKGHFFLLPDPESFSKIFERLGVPE</sequence>
<organism evidence="4 5">
    <name type="scientific">Paraliobacillus ryukyuensis</name>
    <dbReference type="NCBI Taxonomy" id="200904"/>
    <lineage>
        <taxon>Bacteria</taxon>
        <taxon>Bacillati</taxon>
        <taxon>Bacillota</taxon>
        <taxon>Bacilli</taxon>
        <taxon>Bacillales</taxon>
        <taxon>Bacillaceae</taxon>
        <taxon>Paraliobacillus</taxon>
    </lineage>
</organism>
<keyword evidence="5" id="KW-1185">Reference proteome</keyword>
<evidence type="ECO:0000256" key="1">
    <source>
        <dbReference type="ARBA" id="ARBA00022500"/>
    </source>
</evidence>
<dbReference type="GO" id="GO:0016787">
    <property type="term" value="F:hydrolase activity"/>
    <property type="evidence" value="ECO:0007669"/>
    <property type="project" value="UniProtKB-KW"/>
</dbReference>
<evidence type="ECO:0000259" key="3">
    <source>
        <dbReference type="Pfam" id="PF04509"/>
    </source>
</evidence>
<dbReference type="GO" id="GO:0006935">
    <property type="term" value="P:chemotaxis"/>
    <property type="evidence" value="ECO:0007669"/>
    <property type="project" value="UniProtKB-KW"/>
</dbReference>
<reference evidence="4 5" key="1">
    <citation type="submission" date="2018-06" db="EMBL/GenBank/DDBJ databases">
        <title>Genomic Encyclopedia of Type Strains, Phase IV (KMG-IV): sequencing the most valuable type-strain genomes for metagenomic binning, comparative biology and taxonomic classification.</title>
        <authorList>
            <person name="Goeker M."/>
        </authorList>
    </citation>
    <scope>NUCLEOTIDE SEQUENCE [LARGE SCALE GENOMIC DNA]</scope>
    <source>
        <strain evidence="4 5">DSM 15140</strain>
    </source>
</reference>
<keyword evidence="2" id="KW-0378">Hydrolase</keyword>
<feature type="domain" description="CheC-like protein" evidence="3">
    <location>
        <begin position="11"/>
        <end position="45"/>
    </location>
</feature>
<dbReference type="PANTHER" id="PTHR43693:SF1">
    <property type="entry name" value="PROTEIN PHOSPHATASE CHEZ"/>
    <property type="match status" value="1"/>
</dbReference>
<dbReference type="InterPro" id="IPR050992">
    <property type="entry name" value="CheZ_family_phosphatases"/>
</dbReference>
<gene>
    <name evidence="4" type="ORF">DES48_101521</name>
</gene>
<dbReference type="OrthoDB" id="9812187at2"/>
<dbReference type="SUPFAM" id="SSF103039">
    <property type="entry name" value="CheC-like"/>
    <property type="match status" value="1"/>
</dbReference>
<dbReference type="InterPro" id="IPR028976">
    <property type="entry name" value="CheC-like_sf"/>
</dbReference>
<comment type="caution">
    <text evidence="4">The sequence shown here is derived from an EMBL/GenBank/DDBJ whole genome shotgun (WGS) entry which is preliminary data.</text>
</comment>
<accession>A0A366EHA0</accession>
<dbReference type="STRING" id="200904.GCA_900168775_01590"/>
<protein>
    <submittedName>
        <fullName evidence="4">Chemotaxis protein CheC</fullName>
    </submittedName>
</protein>
<evidence type="ECO:0000313" key="5">
    <source>
        <dbReference type="Proteomes" id="UP000252254"/>
    </source>
</evidence>
<proteinExistence type="predicted"/>
<feature type="domain" description="CheC-like protein" evidence="3">
    <location>
        <begin position="111"/>
        <end position="147"/>
    </location>
</feature>
<evidence type="ECO:0000313" key="4">
    <source>
        <dbReference type="EMBL" id="RBP01777.1"/>
    </source>
</evidence>
<dbReference type="Proteomes" id="UP000252254">
    <property type="component" value="Unassembled WGS sequence"/>
</dbReference>
<dbReference type="EMBL" id="QNRI01000001">
    <property type="protein sequence ID" value="RBP01777.1"/>
    <property type="molecule type" value="Genomic_DNA"/>
</dbReference>
<dbReference type="InterPro" id="IPR007597">
    <property type="entry name" value="CheC"/>
</dbReference>
<dbReference type="Gene3D" id="3.40.1550.10">
    <property type="entry name" value="CheC-like"/>
    <property type="match status" value="1"/>
</dbReference>
<name>A0A366EHA0_9BACI</name>
<evidence type="ECO:0000256" key="2">
    <source>
        <dbReference type="ARBA" id="ARBA00022801"/>
    </source>
</evidence>
<dbReference type="RefSeq" id="WP_079709469.1">
    <property type="nucleotide sequence ID" value="NZ_BAABQN010000001.1"/>
</dbReference>
<dbReference type="PANTHER" id="PTHR43693">
    <property type="entry name" value="PROTEIN PHOSPHATASE CHEZ"/>
    <property type="match status" value="1"/>
</dbReference>
<dbReference type="AlphaFoldDB" id="A0A366EHA0"/>